<accession>A0A8J6F254</accession>
<reference evidence="2" key="1">
    <citation type="thesis" date="2020" institute="ProQuest LLC" country="789 East Eisenhower Parkway, Ann Arbor, MI, USA">
        <title>Comparative Genomics and Chromosome Evolution.</title>
        <authorList>
            <person name="Mudd A.B."/>
        </authorList>
    </citation>
    <scope>NUCLEOTIDE SEQUENCE</scope>
    <source>
        <strain evidence="2">HN-11 Male</strain>
        <tissue evidence="2">Kidney and liver</tissue>
    </source>
</reference>
<evidence type="ECO:0000313" key="2">
    <source>
        <dbReference type="EMBL" id="KAG9479413.1"/>
    </source>
</evidence>
<organism evidence="2 3">
    <name type="scientific">Eleutherodactylus coqui</name>
    <name type="common">Puerto Rican coqui</name>
    <dbReference type="NCBI Taxonomy" id="57060"/>
    <lineage>
        <taxon>Eukaryota</taxon>
        <taxon>Metazoa</taxon>
        <taxon>Chordata</taxon>
        <taxon>Craniata</taxon>
        <taxon>Vertebrata</taxon>
        <taxon>Euteleostomi</taxon>
        <taxon>Amphibia</taxon>
        <taxon>Batrachia</taxon>
        <taxon>Anura</taxon>
        <taxon>Neobatrachia</taxon>
        <taxon>Hyloidea</taxon>
        <taxon>Eleutherodactylidae</taxon>
        <taxon>Eleutherodactylinae</taxon>
        <taxon>Eleutherodactylus</taxon>
        <taxon>Eleutherodactylus</taxon>
    </lineage>
</organism>
<evidence type="ECO:0000313" key="3">
    <source>
        <dbReference type="Proteomes" id="UP000770717"/>
    </source>
</evidence>
<dbReference type="OrthoDB" id="8949317at2759"/>
<sequence length="100" mass="11107">MSALGIFQAFHTPYRPRSSGKVDPWAMKETGPTDERHNLKPGGRFDPHVYIYRCNQSAKGGGVPDEFKARDQVKAGFESLFGIVTINKNVCIYITTSRGS</sequence>
<feature type="region of interest" description="Disordered" evidence="1">
    <location>
        <begin position="15"/>
        <end position="42"/>
    </location>
</feature>
<comment type="caution">
    <text evidence="2">The sequence shown here is derived from an EMBL/GenBank/DDBJ whole genome shotgun (WGS) entry which is preliminary data.</text>
</comment>
<evidence type="ECO:0000256" key="1">
    <source>
        <dbReference type="SAM" id="MobiDB-lite"/>
    </source>
</evidence>
<keyword evidence="3" id="KW-1185">Reference proteome</keyword>
<protein>
    <submittedName>
        <fullName evidence="2">Uncharacterized protein</fullName>
    </submittedName>
</protein>
<dbReference type="AlphaFoldDB" id="A0A8J6F254"/>
<proteinExistence type="predicted"/>
<dbReference type="Proteomes" id="UP000770717">
    <property type="component" value="Unassembled WGS sequence"/>
</dbReference>
<dbReference type="EMBL" id="WNTK01000008">
    <property type="protein sequence ID" value="KAG9479413.1"/>
    <property type="molecule type" value="Genomic_DNA"/>
</dbReference>
<feature type="compositionally biased region" description="Basic and acidic residues" evidence="1">
    <location>
        <begin position="31"/>
        <end position="42"/>
    </location>
</feature>
<gene>
    <name evidence="2" type="ORF">GDO78_012866</name>
</gene>
<name>A0A8J6F254_ELECQ</name>